<keyword evidence="1" id="KW-0732">Signal</keyword>
<dbReference type="Pfam" id="PF16373">
    <property type="entry name" value="DUF4985"/>
    <property type="match status" value="1"/>
</dbReference>
<gene>
    <name evidence="4" type="ORF">ABR189_21200</name>
</gene>
<dbReference type="Proteomes" id="UP001549749">
    <property type="component" value="Unassembled WGS sequence"/>
</dbReference>
<name>A0ABV2TCB0_9BACT</name>
<evidence type="ECO:0000259" key="3">
    <source>
        <dbReference type="Pfam" id="PF16373"/>
    </source>
</evidence>
<dbReference type="PANTHER" id="PTHR43405">
    <property type="entry name" value="GLYCOSYL HYDROLASE DIGH"/>
    <property type="match status" value="1"/>
</dbReference>
<dbReference type="PANTHER" id="PTHR43405:SF1">
    <property type="entry name" value="GLYCOSYL HYDROLASE DIGH"/>
    <property type="match status" value="1"/>
</dbReference>
<evidence type="ECO:0000313" key="4">
    <source>
        <dbReference type="EMBL" id="MET6999920.1"/>
    </source>
</evidence>
<dbReference type="InterPro" id="IPR003790">
    <property type="entry name" value="GHL10"/>
</dbReference>
<sequence>MLWWLLCLLPLKEDKLINKEYQVVKEVVKPKAEKPKYMWFDAEANFKRFSSQDSIRYYLDKTKAAGFNQVVVDVRPVYGDVLYKKTKRMKELTRVKDYSRTIKWDYLGVFIKEARKRGMKVSVSTTLFPAGDPVTRQGPAYQDPYWAQRTVIQNTPHGLIDIKDDKSKVAAFINPLLPEAQEFALGFIREIVTSYNFDGYVLDYCRYSGVETDFSDFTRKKFEAYIGQPVKHFPDDIFSWQKEGNGYVRKNGPLANQWFEFRSGVIHDFIKKVKEEIKAIKPHVKLEYWAASWYGALYEKGQNWASEKYDASKDYSWATPTYKKTGFAEQLDVFMNGVYLEKAYGMDDPESIEYGLAKGKKLINGACAMYGSIYANNYAHIEDDIQLCLTQSEGLVLFDIVQVIDHNLWDRLKAGIDQAEKALP</sequence>
<dbReference type="Gene3D" id="3.20.20.80">
    <property type="entry name" value="Glycosidases"/>
    <property type="match status" value="1"/>
</dbReference>
<dbReference type="InterPro" id="IPR017853">
    <property type="entry name" value="GH"/>
</dbReference>
<proteinExistence type="predicted"/>
<dbReference type="RefSeq" id="WP_354662481.1">
    <property type="nucleotide sequence ID" value="NZ_JBEXAC010000002.1"/>
</dbReference>
<keyword evidence="5" id="KW-1185">Reference proteome</keyword>
<dbReference type="InterPro" id="IPR052177">
    <property type="entry name" value="Divisome_Glycosyl_Hydrolase"/>
</dbReference>
<dbReference type="SUPFAM" id="SSF51445">
    <property type="entry name" value="(Trans)glycosidases"/>
    <property type="match status" value="1"/>
</dbReference>
<protein>
    <submittedName>
        <fullName evidence="4">Alpha amylase family protein</fullName>
    </submittedName>
</protein>
<comment type="caution">
    <text evidence="4">The sequence shown here is derived from an EMBL/GenBank/DDBJ whole genome shotgun (WGS) entry which is preliminary data.</text>
</comment>
<feature type="domain" description="Glycosyl hydrolase-like 10" evidence="2">
    <location>
        <begin position="50"/>
        <end position="308"/>
    </location>
</feature>
<evidence type="ECO:0000313" key="5">
    <source>
        <dbReference type="Proteomes" id="UP001549749"/>
    </source>
</evidence>
<dbReference type="InterPro" id="IPR032280">
    <property type="entry name" value="DUF4985"/>
</dbReference>
<organism evidence="4 5">
    <name type="scientific">Chitinophaga defluvii</name>
    <dbReference type="NCBI Taxonomy" id="3163343"/>
    <lineage>
        <taxon>Bacteria</taxon>
        <taxon>Pseudomonadati</taxon>
        <taxon>Bacteroidota</taxon>
        <taxon>Chitinophagia</taxon>
        <taxon>Chitinophagales</taxon>
        <taxon>Chitinophagaceae</taxon>
        <taxon>Chitinophaga</taxon>
    </lineage>
</organism>
<dbReference type="Pfam" id="PF02638">
    <property type="entry name" value="GHL10"/>
    <property type="match status" value="1"/>
</dbReference>
<accession>A0ABV2TCB0</accession>
<reference evidence="4 5" key="1">
    <citation type="submission" date="2024-06" db="EMBL/GenBank/DDBJ databases">
        <title>Chitinophaga defluvii sp. nov., isolated from municipal sewage.</title>
        <authorList>
            <person name="Zhang L."/>
        </authorList>
    </citation>
    <scope>NUCLEOTIDE SEQUENCE [LARGE SCALE GENOMIC DNA]</scope>
    <source>
        <strain evidence="4 5">H8</strain>
    </source>
</reference>
<feature type="domain" description="DUF4985" evidence="3">
    <location>
        <begin position="313"/>
        <end position="413"/>
    </location>
</feature>
<dbReference type="EMBL" id="JBEXAC010000002">
    <property type="protein sequence ID" value="MET6999920.1"/>
    <property type="molecule type" value="Genomic_DNA"/>
</dbReference>
<evidence type="ECO:0000256" key="1">
    <source>
        <dbReference type="ARBA" id="ARBA00022729"/>
    </source>
</evidence>
<evidence type="ECO:0000259" key="2">
    <source>
        <dbReference type="Pfam" id="PF02638"/>
    </source>
</evidence>